<evidence type="ECO:0000256" key="2">
    <source>
        <dbReference type="ARBA" id="ARBA00023136"/>
    </source>
</evidence>
<comment type="caution">
    <text evidence="7">The sequence shown here is derived from an EMBL/GenBank/DDBJ whole genome shotgun (WGS) entry which is preliminary data.</text>
</comment>
<dbReference type="SUPFAM" id="SSF103088">
    <property type="entry name" value="OmpA-like"/>
    <property type="match status" value="1"/>
</dbReference>
<dbReference type="RefSeq" id="WP_193952056.1">
    <property type="nucleotide sequence ID" value="NZ_JADEYS010000003.1"/>
</dbReference>
<dbReference type="AlphaFoldDB" id="A0A8J7FI40"/>
<keyword evidence="2 4" id="KW-0472">Membrane</keyword>
<dbReference type="CDD" id="cd07185">
    <property type="entry name" value="OmpA_C-like"/>
    <property type="match status" value="1"/>
</dbReference>
<dbReference type="Proteomes" id="UP000640333">
    <property type="component" value="Unassembled WGS sequence"/>
</dbReference>
<keyword evidence="5" id="KW-0732">Signal</keyword>
<comment type="subcellular location">
    <subcellularLocation>
        <location evidence="1">Cell outer membrane</location>
    </subcellularLocation>
</comment>
<feature type="chain" id="PRO_5035166119" evidence="5">
    <location>
        <begin position="23"/>
        <end position="204"/>
    </location>
</feature>
<name>A0A8J7FI40_9GAMM</name>
<dbReference type="PANTHER" id="PTHR30329:SF21">
    <property type="entry name" value="LIPOPROTEIN YIAD-RELATED"/>
    <property type="match status" value="1"/>
</dbReference>
<feature type="domain" description="OmpA-like" evidence="6">
    <location>
        <begin position="85"/>
        <end position="200"/>
    </location>
</feature>
<keyword evidence="3" id="KW-0998">Cell outer membrane</keyword>
<reference evidence="7" key="1">
    <citation type="submission" date="2020-10" db="EMBL/GenBank/DDBJ databases">
        <title>Bacterium isolated from coastal waters sediment.</title>
        <authorList>
            <person name="Chen R.-J."/>
            <person name="Lu D.-C."/>
            <person name="Zhu K.-L."/>
            <person name="Du Z.-J."/>
        </authorList>
    </citation>
    <scope>NUCLEOTIDE SEQUENCE</scope>
    <source>
        <strain evidence="7">N1Y112</strain>
    </source>
</reference>
<evidence type="ECO:0000256" key="4">
    <source>
        <dbReference type="PROSITE-ProRule" id="PRU00473"/>
    </source>
</evidence>
<evidence type="ECO:0000256" key="5">
    <source>
        <dbReference type="SAM" id="SignalP"/>
    </source>
</evidence>
<dbReference type="PROSITE" id="PS51123">
    <property type="entry name" value="OMPA_2"/>
    <property type="match status" value="1"/>
</dbReference>
<dbReference type="InterPro" id="IPR006665">
    <property type="entry name" value="OmpA-like"/>
</dbReference>
<dbReference type="PANTHER" id="PTHR30329">
    <property type="entry name" value="STATOR ELEMENT OF FLAGELLAR MOTOR COMPLEX"/>
    <property type="match status" value="1"/>
</dbReference>
<protein>
    <submittedName>
        <fullName evidence="7">OmpA family protein</fullName>
    </submittedName>
</protein>
<evidence type="ECO:0000259" key="6">
    <source>
        <dbReference type="PROSITE" id="PS51123"/>
    </source>
</evidence>
<dbReference type="InterPro" id="IPR006664">
    <property type="entry name" value="OMP_bac"/>
</dbReference>
<dbReference type="GO" id="GO:0009279">
    <property type="term" value="C:cell outer membrane"/>
    <property type="evidence" value="ECO:0007669"/>
    <property type="project" value="UniProtKB-SubCell"/>
</dbReference>
<evidence type="ECO:0000313" key="8">
    <source>
        <dbReference type="Proteomes" id="UP000640333"/>
    </source>
</evidence>
<gene>
    <name evidence="7" type="ORF">IOQ59_04450</name>
</gene>
<proteinExistence type="predicted"/>
<dbReference type="PRINTS" id="PR01021">
    <property type="entry name" value="OMPADOMAIN"/>
</dbReference>
<keyword evidence="8" id="KW-1185">Reference proteome</keyword>
<dbReference type="InterPro" id="IPR050330">
    <property type="entry name" value="Bact_OuterMem_StrucFunc"/>
</dbReference>
<dbReference type="Gene3D" id="3.30.1330.60">
    <property type="entry name" value="OmpA-like domain"/>
    <property type="match status" value="1"/>
</dbReference>
<dbReference type="InterPro" id="IPR036737">
    <property type="entry name" value="OmpA-like_sf"/>
</dbReference>
<accession>A0A8J7FI40</accession>
<evidence type="ECO:0000256" key="3">
    <source>
        <dbReference type="ARBA" id="ARBA00023237"/>
    </source>
</evidence>
<evidence type="ECO:0000313" key="7">
    <source>
        <dbReference type="EMBL" id="MBE9396508.1"/>
    </source>
</evidence>
<dbReference type="EMBL" id="JADEYS010000003">
    <property type="protein sequence ID" value="MBE9396508.1"/>
    <property type="molecule type" value="Genomic_DNA"/>
</dbReference>
<feature type="signal peptide" evidence="5">
    <location>
        <begin position="1"/>
        <end position="22"/>
    </location>
</feature>
<organism evidence="7 8">
    <name type="scientific">Pontibacterium sinense</name>
    <dbReference type="NCBI Taxonomy" id="2781979"/>
    <lineage>
        <taxon>Bacteria</taxon>
        <taxon>Pseudomonadati</taxon>
        <taxon>Pseudomonadota</taxon>
        <taxon>Gammaproteobacteria</taxon>
        <taxon>Oceanospirillales</taxon>
        <taxon>Oceanospirillaceae</taxon>
        <taxon>Pontibacterium</taxon>
    </lineage>
</organism>
<sequence>MKKIAIASGILLAATAAATVQAHPENEGYATTTAETVWRTGFGDCWRHGFWKEDNAIKGCDGYKEPVAAAPAPAPKPTPAPAPAVKNMLVSETHIVYFDYDSSEVKSVAEITAYVSSLTKLKSISLSGHTDKFGANDYNMALSRKRVNAVAEALTAGGVNPNLILTDYSGEANPVKTCETDTKACLAENRRVEVTINGVKQVKQ</sequence>
<evidence type="ECO:0000256" key="1">
    <source>
        <dbReference type="ARBA" id="ARBA00004442"/>
    </source>
</evidence>
<dbReference type="Pfam" id="PF00691">
    <property type="entry name" value="OmpA"/>
    <property type="match status" value="1"/>
</dbReference>